<name>A0A2T1ES87_9CYAN</name>
<gene>
    <name evidence="2" type="ORF">C7B82_00780</name>
</gene>
<comment type="caution">
    <text evidence="2">The sequence shown here is derived from an EMBL/GenBank/DDBJ whole genome shotgun (WGS) entry which is preliminary data.</text>
</comment>
<dbReference type="GO" id="GO:0016740">
    <property type="term" value="F:transferase activity"/>
    <property type="evidence" value="ECO:0007669"/>
    <property type="project" value="UniProtKB-KW"/>
</dbReference>
<dbReference type="InterPro" id="IPR053844">
    <property type="entry name" value="AH_C"/>
</dbReference>
<dbReference type="Gene3D" id="3.10.490.10">
    <property type="entry name" value="Gamma-glutamyl cyclotransferase-like"/>
    <property type="match status" value="1"/>
</dbReference>
<reference evidence="3" key="1">
    <citation type="submission" date="2018-02" db="EMBL/GenBank/DDBJ databases">
        <authorList>
            <person name="Moore K."/>
            <person name="Momper L."/>
        </authorList>
    </citation>
    <scope>NUCLEOTIDE SEQUENCE [LARGE SCALE GENOMIC DNA]</scope>
    <source>
        <strain evidence="3">ULC18</strain>
    </source>
</reference>
<dbReference type="OrthoDB" id="9811471at2"/>
<dbReference type="Proteomes" id="UP000239576">
    <property type="component" value="Unassembled WGS sequence"/>
</dbReference>
<feature type="domain" description="Allophanate hydrolase C-terminal" evidence="1">
    <location>
        <begin position="6"/>
        <end position="125"/>
    </location>
</feature>
<evidence type="ECO:0000259" key="1">
    <source>
        <dbReference type="Pfam" id="PF21986"/>
    </source>
</evidence>
<keyword evidence="2" id="KW-0808">Transferase</keyword>
<protein>
    <submittedName>
        <fullName evidence="2">Glutamyl-tRNA amidotransferase</fullName>
    </submittedName>
</protein>
<dbReference type="AlphaFoldDB" id="A0A2T1ES87"/>
<evidence type="ECO:0000313" key="2">
    <source>
        <dbReference type="EMBL" id="PSB35599.1"/>
    </source>
</evidence>
<organism evidence="2 3">
    <name type="scientific">Stenomitos frigidus ULC18</name>
    <dbReference type="NCBI Taxonomy" id="2107698"/>
    <lineage>
        <taxon>Bacteria</taxon>
        <taxon>Bacillati</taxon>
        <taxon>Cyanobacteriota</taxon>
        <taxon>Cyanophyceae</taxon>
        <taxon>Leptolyngbyales</taxon>
        <taxon>Leptolyngbyaceae</taxon>
        <taxon>Stenomitos</taxon>
    </lineage>
</organism>
<dbReference type="RefSeq" id="WP_106254449.1">
    <property type="nucleotide sequence ID" value="NZ_CAWNSW010000020.1"/>
</dbReference>
<sequence>MKTTVYLAVNGTLMRGLELNANMELVEAEFVREAFTESTYRLWSINDRHPAMMRVSAGGAAIAVEIWAVPASKMAFLLLLEPPGLCIGKVRLADGEEVLGVIGEPILCEGKREITAWGGWRAYIADPAKQKQATPTEVL</sequence>
<accession>A0A2T1ES87</accession>
<keyword evidence="3" id="KW-1185">Reference proteome</keyword>
<dbReference type="EMBL" id="PVWK01000008">
    <property type="protein sequence ID" value="PSB35599.1"/>
    <property type="molecule type" value="Genomic_DNA"/>
</dbReference>
<dbReference type="Pfam" id="PF21986">
    <property type="entry name" value="AH_C"/>
    <property type="match status" value="1"/>
</dbReference>
<reference evidence="2 3" key="2">
    <citation type="submission" date="2018-03" db="EMBL/GenBank/DDBJ databases">
        <title>The ancient ancestry and fast evolution of plastids.</title>
        <authorList>
            <person name="Moore K.R."/>
            <person name="Magnabosco C."/>
            <person name="Momper L."/>
            <person name="Gold D.A."/>
            <person name="Bosak T."/>
            <person name="Fournier G.P."/>
        </authorList>
    </citation>
    <scope>NUCLEOTIDE SEQUENCE [LARGE SCALE GENOMIC DNA]</scope>
    <source>
        <strain evidence="2 3">ULC18</strain>
    </source>
</reference>
<evidence type="ECO:0000313" key="3">
    <source>
        <dbReference type="Proteomes" id="UP000239576"/>
    </source>
</evidence>
<proteinExistence type="predicted"/>